<dbReference type="OrthoDB" id="6174543at2"/>
<evidence type="ECO:0000256" key="3">
    <source>
        <dbReference type="ARBA" id="ARBA00023136"/>
    </source>
</evidence>
<keyword evidence="6" id="KW-0449">Lipoprotein</keyword>
<feature type="compositionally biased region" description="Polar residues" evidence="7">
    <location>
        <begin position="38"/>
        <end position="47"/>
    </location>
</feature>
<evidence type="ECO:0000256" key="7">
    <source>
        <dbReference type="SAM" id="MobiDB-lite"/>
    </source>
</evidence>
<dbReference type="GO" id="GO:0009279">
    <property type="term" value="C:cell outer membrane"/>
    <property type="evidence" value="ECO:0007669"/>
    <property type="project" value="UniProtKB-SubCell"/>
</dbReference>
<evidence type="ECO:0000313" key="10">
    <source>
        <dbReference type="Proteomes" id="UP000319812"/>
    </source>
</evidence>
<proteinExistence type="predicted"/>
<evidence type="ECO:0000313" key="9">
    <source>
        <dbReference type="EMBL" id="GED23667.1"/>
    </source>
</evidence>
<evidence type="ECO:0000256" key="5">
    <source>
        <dbReference type="ARBA" id="ARBA00023237"/>
    </source>
</evidence>
<keyword evidence="2 8" id="KW-0732">Signal</keyword>
<dbReference type="Proteomes" id="UP000319812">
    <property type="component" value="Unassembled WGS sequence"/>
</dbReference>
<keyword evidence="4" id="KW-0564">Palmitate</keyword>
<evidence type="ECO:0000256" key="4">
    <source>
        <dbReference type="ARBA" id="ARBA00023139"/>
    </source>
</evidence>
<protein>
    <recommendedName>
        <fullName evidence="11">Lipoprotein</fullName>
    </recommendedName>
</protein>
<gene>
    <name evidence="9" type="ORF">HHA01_26440</name>
</gene>
<reference evidence="9 10" key="1">
    <citation type="submission" date="2019-06" db="EMBL/GenBank/DDBJ databases">
        <title>Whole genome shotgun sequence of Halomonas halmophila NBRC 15537.</title>
        <authorList>
            <person name="Hosoyama A."/>
            <person name="Uohara A."/>
            <person name="Ohji S."/>
            <person name="Ichikawa N."/>
        </authorList>
    </citation>
    <scope>NUCLEOTIDE SEQUENCE [LARGE SCALE GENOMIC DNA]</scope>
    <source>
        <strain evidence="9 10">NBRC 15537</strain>
    </source>
</reference>
<organism evidence="9 10">
    <name type="scientific">Halomonas halmophila</name>
    <dbReference type="NCBI Taxonomy" id="252"/>
    <lineage>
        <taxon>Bacteria</taxon>
        <taxon>Pseudomonadati</taxon>
        <taxon>Pseudomonadota</taxon>
        <taxon>Gammaproteobacteria</taxon>
        <taxon>Oceanospirillales</taxon>
        <taxon>Halomonadaceae</taxon>
        <taxon>Halomonas</taxon>
    </lineage>
</organism>
<keyword evidence="5" id="KW-0998">Cell outer membrane</keyword>
<accession>A0A4Y4F2G8</accession>
<comment type="subcellular location">
    <subcellularLocation>
        <location evidence="1">Cell outer membrane</location>
        <topology evidence="1">Lipid-anchor</topology>
    </subcellularLocation>
</comment>
<dbReference type="AlphaFoldDB" id="A0A4Y4F2G8"/>
<evidence type="ECO:0000256" key="2">
    <source>
        <dbReference type="ARBA" id="ARBA00022729"/>
    </source>
</evidence>
<dbReference type="RefSeq" id="WP_141321565.1">
    <property type="nucleotide sequence ID" value="NZ_BJOC01000044.1"/>
</dbReference>
<keyword evidence="10" id="KW-1185">Reference proteome</keyword>
<evidence type="ECO:0000256" key="1">
    <source>
        <dbReference type="ARBA" id="ARBA00004459"/>
    </source>
</evidence>
<sequence>MARLLPLALLMMLALSACGQKGPLYMPEDQAAGEHQPDTASDATTPDETADEEGR</sequence>
<feature type="signal peptide" evidence="8">
    <location>
        <begin position="1"/>
        <end position="19"/>
    </location>
</feature>
<dbReference type="EMBL" id="BJOC01000044">
    <property type="protein sequence ID" value="GED23667.1"/>
    <property type="molecule type" value="Genomic_DNA"/>
</dbReference>
<comment type="caution">
    <text evidence="9">The sequence shown here is derived from an EMBL/GenBank/DDBJ whole genome shotgun (WGS) entry which is preliminary data.</text>
</comment>
<dbReference type="PROSITE" id="PS51257">
    <property type="entry name" value="PROKAR_LIPOPROTEIN"/>
    <property type="match status" value="1"/>
</dbReference>
<feature type="chain" id="PRO_5021229067" description="Lipoprotein" evidence="8">
    <location>
        <begin position="20"/>
        <end position="55"/>
    </location>
</feature>
<dbReference type="Pfam" id="PF13627">
    <property type="entry name" value="LptM_cons"/>
    <property type="match status" value="1"/>
</dbReference>
<evidence type="ECO:0008006" key="11">
    <source>
        <dbReference type="Google" id="ProtNLM"/>
    </source>
</evidence>
<name>A0A4Y4F2G8_9GAMM</name>
<evidence type="ECO:0000256" key="8">
    <source>
        <dbReference type="SAM" id="SignalP"/>
    </source>
</evidence>
<dbReference type="InterPro" id="IPR032831">
    <property type="entry name" value="LptM_cons"/>
</dbReference>
<evidence type="ECO:0000256" key="6">
    <source>
        <dbReference type="ARBA" id="ARBA00023288"/>
    </source>
</evidence>
<feature type="region of interest" description="Disordered" evidence="7">
    <location>
        <begin position="21"/>
        <end position="55"/>
    </location>
</feature>
<keyword evidence="3" id="KW-0472">Membrane</keyword>
<dbReference type="NCBIfam" id="NF047847">
    <property type="entry name" value="SS_mature_LptM"/>
    <property type="match status" value="1"/>
</dbReference>